<dbReference type="AlphaFoldDB" id="A0A6C0CEB1"/>
<accession>A0A6C0CEB1</accession>
<dbReference type="PROSITE" id="PS00108">
    <property type="entry name" value="PROTEIN_KINASE_ST"/>
    <property type="match status" value="1"/>
</dbReference>
<dbReference type="GO" id="GO:0005524">
    <property type="term" value="F:ATP binding"/>
    <property type="evidence" value="ECO:0007669"/>
    <property type="project" value="InterPro"/>
</dbReference>
<dbReference type="PROSITE" id="PS50011">
    <property type="entry name" value="PROTEIN_KINASE_DOM"/>
    <property type="match status" value="1"/>
</dbReference>
<dbReference type="PANTHER" id="PTHR44167">
    <property type="entry name" value="OVARIAN-SPECIFIC SERINE/THREONINE-PROTEIN KINASE LOK-RELATED"/>
    <property type="match status" value="1"/>
</dbReference>
<evidence type="ECO:0000259" key="1">
    <source>
        <dbReference type="PROSITE" id="PS50011"/>
    </source>
</evidence>
<dbReference type="Gene3D" id="1.10.510.10">
    <property type="entry name" value="Transferase(Phosphotransferase) domain 1"/>
    <property type="match status" value="1"/>
</dbReference>
<name>A0A6C0CEB1_9ZZZZ</name>
<reference evidence="2" key="1">
    <citation type="journal article" date="2020" name="Nature">
        <title>Giant virus diversity and host interactions through global metagenomics.</title>
        <authorList>
            <person name="Schulz F."/>
            <person name="Roux S."/>
            <person name="Paez-Espino D."/>
            <person name="Jungbluth S."/>
            <person name="Walsh D.A."/>
            <person name="Denef V.J."/>
            <person name="McMahon K.D."/>
            <person name="Konstantinidis K.T."/>
            <person name="Eloe-Fadrosh E.A."/>
            <person name="Kyrpides N.C."/>
            <person name="Woyke T."/>
        </authorList>
    </citation>
    <scope>NUCLEOTIDE SEQUENCE</scope>
    <source>
        <strain evidence="2">GVMAG-M-3300020595-32</strain>
    </source>
</reference>
<evidence type="ECO:0000313" key="2">
    <source>
        <dbReference type="EMBL" id="QHT02492.1"/>
    </source>
</evidence>
<protein>
    <recommendedName>
        <fullName evidence="1">Protein kinase domain-containing protein</fullName>
    </recommendedName>
</protein>
<feature type="domain" description="Protein kinase" evidence="1">
    <location>
        <begin position="25"/>
        <end position="315"/>
    </location>
</feature>
<dbReference type="GO" id="GO:0044773">
    <property type="term" value="P:mitotic DNA damage checkpoint signaling"/>
    <property type="evidence" value="ECO:0007669"/>
    <property type="project" value="TreeGrafter"/>
</dbReference>
<dbReference type="EMBL" id="MN739395">
    <property type="protein sequence ID" value="QHT02492.1"/>
    <property type="molecule type" value="Genomic_DNA"/>
</dbReference>
<dbReference type="GO" id="GO:0005737">
    <property type="term" value="C:cytoplasm"/>
    <property type="evidence" value="ECO:0007669"/>
    <property type="project" value="TreeGrafter"/>
</dbReference>
<proteinExistence type="predicted"/>
<dbReference type="Gene3D" id="3.30.200.20">
    <property type="entry name" value="Phosphorylase Kinase, domain 1"/>
    <property type="match status" value="1"/>
</dbReference>
<organism evidence="2">
    <name type="scientific">viral metagenome</name>
    <dbReference type="NCBI Taxonomy" id="1070528"/>
    <lineage>
        <taxon>unclassified sequences</taxon>
        <taxon>metagenomes</taxon>
        <taxon>organismal metagenomes</taxon>
    </lineage>
</organism>
<sequence length="315" mass="37047">MDSYINDFHEKMDSINFSFFERDDVKLDKLLGSGYIGEVYEGRIILLNEDIPVVIKKLHSSSYCWGSEDEHLYEDVYSEVSMWSLIKESKNIIQFYGYSVKVDNEDVSLYIIMEKTKANGDLKSYIGDHEFWVQLTEREYDDSNSQTLLYHEGGYWEYIMSQKDKVDLMVKMVNAVKDLHESNVVHSDIKPHNMLYDGENIKLIDFNASVYLGNEHGIKGKREQGTPGYMPKEMYKGEISYKSDIYELGVSFLEIWFGDIWPNDTDRYDKNRRYVLDYLSLLENDNLKIHGLIKKCVNVNKEKRPELNEILKELF</sequence>
<dbReference type="GO" id="GO:0004674">
    <property type="term" value="F:protein serine/threonine kinase activity"/>
    <property type="evidence" value="ECO:0007669"/>
    <property type="project" value="TreeGrafter"/>
</dbReference>
<dbReference type="PANTHER" id="PTHR44167:SF24">
    <property type="entry name" value="SERINE_THREONINE-PROTEIN KINASE CHK2"/>
    <property type="match status" value="1"/>
</dbReference>
<dbReference type="SMART" id="SM00220">
    <property type="entry name" value="S_TKc"/>
    <property type="match status" value="1"/>
</dbReference>
<dbReference type="InterPro" id="IPR000719">
    <property type="entry name" value="Prot_kinase_dom"/>
</dbReference>
<dbReference type="Pfam" id="PF00069">
    <property type="entry name" value="Pkinase"/>
    <property type="match status" value="1"/>
</dbReference>
<dbReference type="SUPFAM" id="SSF56112">
    <property type="entry name" value="Protein kinase-like (PK-like)"/>
    <property type="match status" value="1"/>
</dbReference>
<dbReference type="GO" id="GO:0005634">
    <property type="term" value="C:nucleus"/>
    <property type="evidence" value="ECO:0007669"/>
    <property type="project" value="TreeGrafter"/>
</dbReference>
<dbReference type="InterPro" id="IPR011009">
    <property type="entry name" value="Kinase-like_dom_sf"/>
</dbReference>
<dbReference type="InterPro" id="IPR008271">
    <property type="entry name" value="Ser/Thr_kinase_AS"/>
</dbReference>